<feature type="binding site" evidence="6">
    <location>
        <position position="218"/>
    </location>
    <ligand>
        <name>Zn(2+)</name>
        <dbReference type="ChEBI" id="CHEBI:29105"/>
    </ligand>
</feature>
<gene>
    <name evidence="8" type="ORF">GFSPODELE1_LOCUS3129</name>
</gene>
<reference evidence="9" key="1">
    <citation type="submission" date="2024-04" db="EMBL/GenBank/DDBJ databases">
        <authorList>
            <person name="Shaw F."/>
            <person name="Minotto A."/>
        </authorList>
    </citation>
    <scope>NUCLEOTIDE SEQUENCE [LARGE SCALE GENOMIC DNA]</scope>
</reference>
<dbReference type="PANTHER" id="PTHR11085">
    <property type="entry name" value="NAD-DEPENDENT PROTEIN DEACYLASE SIRTUIN-5, MITOCHONDRIAL-RELATED"/>
    <property type="match status" value="1"/>
</dbReference>
<dbReference type="Gene3D" id="3.30.1600.10">
    <property type="entry name" value="SIR2/SIRT2 'Small Domain"/>
    <property type="match status" value="1"/>
</dbReference>
<evidence type="ECO:0000256" key="4">
    <source>
        <dbReference type="ARBA" id="ARBA00023027"/>
    </source>
</evidence>
<evidence type="ECO:0000259" key="7">
    <source>
        <dbReference type="PROSITE" id="PS50305"/>
    </source>
</evidence>
<sequence length="310" mass="33901">MASLPSDTHLPEMPSADLSEFRKVLSNSKNIICLAGAGLSAPSGMPTFRGSDGALWRKYDALRLSTKAGFLDSPSRVWQFEHYRRELVFKAKPNAAHLALAKFSIPAYRERVAPESTFTLITQNVDELSKKALQSVKASLPSGSIDNELSDPDHPPLIEMHGSLFDLVCTAYECGHREKNYNSPLCPALAGTELIYEADSKLPEPDIPKEDLPRCSKCGSLQRPGMVWFGEVPYRIDEILKLAENADLCLVVGTSSVVHPAAKLAGMVKAAGGKVAVFNVDRSKRDEQADFLFIGPSETILPDALRMEDV</sequence>
<keyword evidence="6" id="KW-0862">Zinc</keyword>
<dbReference type="Proteomes" id="UP001497453">
    <property type="component" value="Chromosome 2"/>
</dbReference>
<dbReference type="Gene3D" id="3.40.50.1220">
    <property type="entry name" value="TPP-binding domain"/>
    <property type="match status" value="1"/>
</dbReference>
<evidence type="ECO:0000256" key="6">
    <source>
        <dbReference type="PROSITE-ProRule" id="PRU00236"/>
    </source>
</evidence>
<evidence type="ECO:0000256" key="5">
    <source>
        <dbReference type="ARBA" id="ARBA00023128"/>
    </source>
</evidence>
<evidence type="ECO:0000256" key="2">
    <source>
        <dbReference type="ARBA" id="ARBA00006924"/>
    </source>
</evidence>
<dbReference type="InterPro" id="IPR050134">
    <property type="entry name" value="NAD-dep_sirtuin_deacylases"/>
</dbReference>
<name>A0ABP1CXL3_9APHY</name>
<evidence type="ECO:0000313" key="8">
    <source>
        <dbReference type="EMBL" id="CAL1700401.1"/>
    </source>
</evidence>
<dbReference type="InterPro" id="IPR026590">
    <property type="entry name" value="Ssirtuin_cat_dom"/>
</dbReference>
<dbReference type="SUPFAM" id="SSF52467">
    <property type="entry name" value="DHS-like NAD/FAD-binding domain"/>
    <property type="match status" value="1"/>
</dbReference>
<dbReference type="PANTHER" id="PTHR11085:SF10">
    <property type="entry name" value="NAD-DEPENDENT PROTEIN DEACYLASE SIRTUIN-5, MITOCHONDRIAL-RELATED"/>
    <property type="match status" value="1"/>
</dbReference>
<evidence type="ECO:0000256" key="3">
    <source>
        <dbReference type="ARBA" id="ARBA00022679"/>
    </source>
</evidence>
<keyword evidence="4" id="KW-0520">NAD</keyword>
<feature type="binding site" evidence="6">
    <location>
        <position position="169"/>
    </location>
    <ligand>
        <name>Zn(2+)</name>
        <dbReference type="ChEBI" id="CHEBI:29105"/>
    </ligand>
</feature>
<organism evidence="8 9">
    <name type="scientific">Somion occarium</name>
    <dbReference type="NCBI Taxonomy" id="3059160"/>
    <lineage>
        <taxon>Eukaryota</taxon>
        <taxon>Fungi</taxon>
        <taxon>Dikarya</taxon>
        <taxon>Basidiomycota</taxon>
        <taxon>Agaricomycotina</taxon>
        <taxon>Agaricomycetes</taxon>
        <taxon>Polyporales</taxon>
        <taxon>Cerrenaceae</taxon>
        <taxon>Somion</taxon>
    </lineage>
</organism>
<protein>
    <recommendedName>
        <fullName evidence="7">Deacetylase sirtuin-type domain-containing protein</fullName>
    </recommendedName>
</protein>
<dbReference type="Pfam" id="PF02146">
    <property type="entry name" value="SIR2"/>
    <property type="match status" value="1"/>
</dbReference>
<feature type="binding site" evidence="6">
    <location>
        <position position="174"/>
    </location>
    <ligand>
        <name>Zn(2+)</name>
        <dbReference type="ChEBI" id="CHEBI:29105"/>
    </ligand>
</feature>
<dbReference type="PROSITE" id="PS50305">
    <property type="entry name" value="SIRTUIN"/>
    <property type="match status" value="1"/>
</dbReference>
<dbReference type="EMBL" id="OZ037945">
    <property type="protein sequence ID" value="CAL1700401.1"/>
    <property type="molecule type" value="Genomic_DNA"/>
</dbReference>
<comment type="similarity">
    <text evidence="2">Belongs to the sirtuin family. Class I subfamily.</text>
</comment>
<keyword evidence="6" id="KW-0479">Metal-binding</keyword>
<dbReference type="InterPro" id="IPR003000">
    <property type="entry name" value="Sirtuin"/>
</dbReference>
<evidence type="ECO:0000256" key="1">
    <source>
        <dbReference type="ARBA" id="ARBA00004173"/>
    </source>
</evidence>
<proteinExistence type="inferred from homology"/>
<feature type="binding site" evidence="6">
    <location>
        <position position="215"/>
    </location>
    <ligand>
        <name>Zn(2+)</name>
        <dbReference type="ChEBI" id="CHEBI:29105"/>
    </ligand>
</feature>
<keyword evidence="5" id="KW-0496">Mitochondrion</keyword>
<dbReference type="InterPro" id="IPR029035">
    <property type="entry name" value="DHS-like_NAD/FAD-binding_dom"/>
</dbReference>
<keyword evidence="9" id="KW-1185">Reference proteome</keyword>
<feature type="domain" description="Deacetylase sirtuin-type" evidence="7">
    <location>
        <begin position="11"/>
        <end position="310"/>
    </location>
</feature>
<accession>A0ABP1CXL3</accession>
<comment type="subcellular location">
    <subcellularLocation>
        <location evidence="1">Mitochondrion</location>
    </subcellularLocation>
</comment>
<evidence type="ECO:0000313" key="9">
    <source>
        <dbReference type="Proteomes" id="UP001497453"/>
    </source>
</evidence>
<keyword evidence="3" id="KW-0808">Transferase</keyword>
<dbReference type="InterPro" id="IPR026591">
    <property type="entry name" value="Sirtuin_cat_small_dom_sf"/>
</dbReference>
<feature type="active site" description="Proton acceptor" evidence="6">
    <location>
        <position position="161"/>
    </location>
</feature>